<dbReference type="InterPro" id="IPR003313">
    <property type="entry name" value="AraC-bd"/>
</dbReference>
<name>A0ABT2SXQ6_9FIRM</name>
<feature type="domain" description="AraC-type arabinose-binding/dimerisation" evidence="2">
    <location>
        <begin position="9"/>
        <end position="129"/>
    </location>
</feature>
<gene>
    <name evidence="3" type="ORF">OCV55_13380</name>
</gene>
<evidence type="ECO:0000256" key="1">
    <source>
        <dbReference type="ARBA" id="ARBA00023125"/>
    </source>
</evidence>
<protein>
    <submittedName>
        <fullName evidence="3">AraC family ligand binding domain-containing protein</fullName>
    </submittedName>
</protein>
<sequence length="142" mass="16925">MYFEDHHTKTAKHYHTSIEILIPVLGKLKLFLTDKELIIPQGSLYIINSQEIHGMHHTEDTDIYKGYALQINYDFIKKYYPAIDNYQFIQPNHKIKEKILLDIFKIIAAYDHSNQFQRIEIESYILHLLYTLLSNTLDKKQI</sequence>
<evidence type="ECO:0000313" key="4">
    <source>
        <dbReference type="Proteomes" id="UP001208364"/>
    </source>
</evidence>
<reference evidence="3 4" key="1">
    <citation type="journal article" date="2021" name="ISME Commun">
        <title>Automated analysis of genomic sequences facilitates high-throughput and comprehensive description of bacteria.</title>
        <authorList>
            <person name="Hitch T.C.A."/>
        </authorList>
    </citation>
    <scope>NUCLEOTIDE SEQUENCE [LARGE SCALE GENOMIC DNA]</scope>
    <source>
        <strain evidence="3 4">H4_15</strain>
    </source>
</reference>
<dbReference type="InterPro" id="IPR014710">
    <property type="entry name" value="RmlC-like_jellyroll"/>
</dbReference>
<comment type="caution">
    <text evidence="3">The sequence shown here is derived from an EMBL/GenBank/DDBJ whole genome shotgun (WGS) entry which is preliminary data.</text>
</comment>
<dbReference type="Gene3D" id="2.60.120.10">
    <property type="entry name" value="Jelly Rolls"/>
    <property type="match status" value="1"/>
</dbReference>
<dbReference type="Proteomes" id="UP001208364">
    <property type="component" value="Unassembled WGS sequence"/>
</dbReference>
<evidence type="ECO:0000259" key="2">
    <source>
        <dbReference type="Pfam" id="PF02311"/>
    </source>
</evidence>
<organism evidence="3 4">
    <name type="scientific">[Clostridium] ammoniilyticum</name>
    <dbReference type="NCBI Taxonomy" id="2981784"/>
    <lineage>
        <taxon>Bacteria</taxon>
        <taxon>Bacillati</taxon>
        <taxon>Bacillota</taxon>
        <taxon>Erysipelotrichia</taxon>
        <taxon>Erysipelotrichales</taxon>
        <taxon>Coprobacillaceae</taxon>
        <taxon>Faecalibacillus</taxon>
    </lineage>
</organism>
<keyword evidence="4" id="KW-1185">Reference proteome</keyword>
<dbReference type="EMBL" id="JAOQJR010000022">
    <property type="protein sequence ID" value="MCU6739632.1"/>
    <property type="molecule type" value="Genomic_DNA"/>
</dbReference>
<proteinExistence type="predicted"/>
<evidence type="ECO:0000313" key="3">
    <source>
        <dbReference type="EMBL" id="MCU6739632.1"/>
    </source>
</evidence>
<dbReference type="InterPro" id="IPR037923">
    <property type="entry name" value="HTH-like"/>
</dbReference>
<dbReference type="Pfam" id="PF02311">
    <property type="entry name" value="AraC_binding"/>
    <property type="match status" value="1"/>
</dbReference>
<accession>A0ABT2SXQ6</accession>
<dbReference type="SUPFAM" id="SSF51215">
    <property type="entry name" value="Regulatory protein AraC"/>
    <property type="match status" value="1"/>
</dbReference>
<keyword evidence="1" id="KW-0238">DNA-binding</keyword>